<keyword evidence="3" id="KW-0540">Nuclease</keyword>
<dbReference type="AlphaFoldDB" id="A0A9X0WC24"/>
<keyword evidence="4" id="KW-1185">Reference proteome</keyword>
<comment type="caution">
    <text evidence="3">The sequence shown here is derived from an EMBL/GenBank/DDBJ whole genome shotgun (WGS) entry which is preliminary data.</text>
</comment>
<name>A0A9X0WC24_9GAMM</name>
<dbReference type="Proteomes" id="UP001138768">
    <property type="component" value="Unassembled WGS sequence"/>
</dbReference>
<sequence>MKLIDVAQRSDAWQAWRAQGITASETPVILGHSPYKTPWRLWAERTGLARPPDLSNNPHVQRGNRLEEAARQWVEQRDDTLLMPLCAEADEEPLLRASFDGLNDAGEPVELKVPAAKTFAEVRRHGRASLAYRLYAPQVQHQLYVAGAETGYLVFYQDADHVEVFELQRDPALIRRLVAEGLAFWEAIQAKREPEKDPARDLFIPTGEQAEAWRALADRYRQMHARVQGLEAELKAGKRDRDALQTDLTALMGDALIAESDGLHITRFCAKGSVDYPELLKALLPDLDAQTCERFRRKSSERVRVSVQEEADQANIDFDADAVARAADAADAKDFWF</sequence>
<dbReference type="InterPro" id="IPR011335">
    <property type="entry name" value="Restrct_endonuc-II-like"/>
</dbReference>
<reference evidence="3 4" key="1">
    <citation type="journal article" date="2020" name="Microorganisms">
        <title>Osmotic Adaptation and Compatible Solute Biosynthesis of Phototrophic Bacteria as Revealed from Genome Analyses.</title>
        <authorList>
            <person name="Imhoff J.F."/>
            <person name="Rahn T."/>
            <person name="Kunzel S."/>
            <person name="Keller A."/>
            <person name="Neulinger S.C."/>
        </authorList>
    </citation>
    <scope>NUCLEOTIDE SEQUENCE [LARGE SCALE GENOMIC DNA]</scope>
    <source>
        <strain evidence="3 4">DSM 25653</strain>
    </source>
</reference>
<evidence type="ECO:0000313" key="4">
    <source>
        <dbReference type="Proteomes" id="UP001138768"/>
    </source>
</evidence>
<dbReference type="RefSeq" id="WP_200247954.1">
    <property type="nucleotide sequence ID" value="NZ_NRRY01000046.1"/>
</dbReference>
<dbReference type="InterPro" id="IPR011604">
    <property type="entry name" value="PDDEXK-like_dom_sf"/>
</dbReference>
<dbReference type="Gene3D" id="3.90.320.10">
    <property type="match status" value="1"/>
</dbReference>
<protein>
    <submittedName>
        <fullName evidence="3">Endonuclease</fullName>
    </submittedName>
</protein>
<feature type="domain" description="YqaJ viral recombinase" evidence="2">
    <location>
        <begin position="13"/>
        <end position="149"/>
    </location>
</feature>
<dbReference type="EMBL" id="NRRY01000046">
    <property type="protein sequence ID" value="MBK1620689.1"/>
    <property type="molecule type" value="Genomic_DNA"/>
</dbReference>
<dbReference type="SUPFAM" id="SSF52980">
    <property type="entry name" value="Restriction endonuclease-like"/>
    <property type="match status" value="1"/>
</dbReference>
<evidence type="ECO:0000259" key="2">
    <source>
        <dbReference type="Pfam" id="PF09588"/>
    </source>
</evidence>
<dbReference type="NCBIfam" id="TIGR03033">
    <property type="entry name" value="phage_rel_nuc"/>
    <property type="match status" value="1"/>
</dbReference>
<dbReference type="GO" id="GO:0004519">
    <property type="term" value="F:endonuclease activity"/>
    <property type="evidence" value="ECO:0007669"/>
    <property type="project" value="UniProtKB-KW"/>
</dbReference>
<keyword evidence="3" id="KW-0255">Endonuclease</keyword>
<dbReference type="InterPro" id="IPR017482">
    <property type="entry name" value="Lambda-type_endonuclease"/>
</dbReference>
<accession>A0A9X0WC24</accession>
<gene>
    <name evidence="3" type="ORF">CKO42_20095</name>
</gene>
<dbReference type="Pfam" id="PF09588">
    <property type="entry name" value="YqaJ"/>
    <property type="match status" value="1"/>
</dbReference>
<organism evidence="3 4">
    <name type="scientific">Lamprobacter modestohalophilus</name>
    <dbReference type="NCBI Taxonomy" id="1064514"/>
    <lineage>
        <taxon>Bacteria</taxon>
        <taxon>Pseudomonadati</taxon>
        <taxon>Pseudomonadota</taxon>
        <taxon>Gammaproteobacteria</taxon>
        <taxon>Chromatiales</taxon>
        <taxon>Chromatiaceae</taxon>
        <taxon>Lamprobacter</taxon>
    </lineage>
</organism>
<proteinExistence type="predicted"/>
<keyword evidence="3" id="KW-0378">Hydrolase</keyword>
<evidence type="ECO:0000313" key="3">
    <source>
        <dbReference type="EMBL" id="MBK1620689.1"/>
    </source>
</evidence>
<dbReference type="InterPro" id="IPR019080">
    <property type="entry name" value="YqaJ_viral_recombinase"/>
</dbReference>
<feature type="coiled-coil region" evidence="1">
    <location>
        <begin position="220"/>
        <end position="247"/>
    </location>
</feature>
<keyword evidence="1" id="KW-0175">Coiled coil</keyword>
<evidence type="ECO:0000256" key="1">
    <source>
        <dbReference type="SAM" id="Coils"/>
    </source>
</evidence>